<protein>
    <submittedName>
        <fullName evidence="2">Uncharacterized protein</fullName>
    </submittedName>
</protein>
<feature type="transmembrane region" description="Helical" evidence="1">
    <location>
        <begin position="7"/>
        <end position="25"/>
    </location>
</feature>
<evidence type="ECO:0000256" key="1">
    <source>
        <dbReference type="SAM" id="Phobius"/>
    </source>
</evidence>
<proteinExistence type="predicted"/>
<gene>
    <name evidence="2" type="ORF">UT35_C0016G0004</name>
</gene>
<reference evidence="2 3" key="1">
    <citation type="journal article" date="2015" name="Nature">
        <title>rRNA introns, odd ribosomes, and small enigmatic genomes across a large radiation of phyla.</title>
        <authorList>
            <person name="Brown C.T."/>
            <person name="Hug L.A."/>
            <person name="Thomas B.C."/>
            <person name="Sharon I."/>
            <person name="Castelle C.J."/>
            <person name="Singh A."/>
            <person name="Wilkins M.J."/>
            <person name="Williams K.H."/>
            <person name="Banfield J.F."/>
        </authorList>
    </citation>
    <scope>NUCLEOTIDE SEQUENCE [LARGE SCALE GENOMIC DNA]</scope>
</reference>
<feature type="transmembrane region" description="Helical" evidence="1">
    <location>
        <begin position="59"/>
        <end position="78"/>
    </location>
</feature>
<name>A0A837HQF3_9BACT</name>
<dbReference type="AlphaFoldDB" id="A0A837HQF3"/>
<feature type="transmembrane region" description="Helical" evidence="1">
    <location>
        <begin position="31"/>
        <end position="52"/>
    </location>
</feature>
<keyword evidence="1" id="KW-1133">Transmembrane helix</keyword>
<comment type="caution">
    <text evidence="2">The sequence shown here is derived from an EMBL/GenBank/DDBJ whole genome shotgun (WGS) entry which is preliminary data.</text>
</comment>
<evidence type="ECO:0000313" key="2">
    <source>
        <dbReference type="EMBL" id="KKR08117.1"/>
    </source>
</evidence>
<dbReference type="EMBL" id="LBWL01000016">
    <property type="protein sequence ID" value="KKR08117.1"/>
    <property type="molecule type" value="Genomic_DNA"/>
</dbReference>
<dbReference type="Proteomes" id="UP000033996">
    <property type="component" value="Unassembled WGS sequence"/>
</dbReference>
<accession>A0A837HQF3</accession>
<sequence>MLNKKIFTIFFALTVIAIRFGIFLFPNKDLIISGIEIHHIWIGLIILVLGCFIKNKLKIVAIAIGLGLVADEFIFMLLCNGQNEEYWSHYSISGACILALVILIFANRVMQFFRIPVKNSR</sequence>
<organism evidence="2 3">
    <name type="scientific">Candidatus Yanofskybacteria bacterium GW2011_GWD1_39_16</name>
    <dbReference type="NCBI Taxonomy" id="1619030"/>
    <lineage>
        <taxon>Bacteria</taxon>
        <taxon>Candidatus Yanofskyibacteriota</taxon>
    </lineage>
</organism>
<feature type="transmembrane region" description="Helical" evidence="1">
    <location>
        <begin position="90"/>
        <end position="110"/>
    </location>
</feature>
<keyword evidence="1" id="KW-0812">Transmembrane</keyword>
<evidence type="ECO:0000313" key="3">
    <source>
        <dbReference type="Proteomes" id="UP000033996"/>
    </source>
</evidence>
<keyword evidence="1" id="KW-0472">Membrane</keyword>